<protein>
    <recommendedName>
        <fullName evidence="4">Nuclear transport factor 2 family protein</fullName>
    </recommendedName>
</protein>
<name>A0A6I6GMQ2_9BACT</name>
<dbReference type="EMBL" id="CP046566">
    <property type="protein sequence ID" value="QGW28212.1"/>
    <property type="molecule type" value="Genomic_DNA"/>
</dbReference>
<dbReference type="Pfam" id="PF12893">
    <property type="entry name" value="Lumazine_bd_2"/>
    <property type="match status" value="1"/>
</dbReference>
<dbReference type="RefSeq" id="WP_157478569.1">
    <property type="nucleotide sequence ID" value="NZ_CP046566.1"/>
</dbReference>
<evidence type="ECO:0000313" key="3">
    <source>
        <dbReference type="Proteomes" id="UP000426027"/>
    </source>
</evidence>
<dbReference type="Gene3D" id="3.10.450.50">
    <property type="match status" value="1"/>
</dbReference>
<reference evidence="2 3" key="1">
    <citation type="submission" date="2019-11" db="EMBL/GenBank/DDBJ databases">
        <authorList>
            <person name="Im W.T."/>
        </authorList>
    </citation>
    <scope>NUCLEOTIDE SEQUENCE [LARGE SCALE GENOMIC DNA]</scope>
    <source>
        <strain evidence="2 3">SB-02</strain>
    </source>
</reference>
<feature type="signal peptide" evidence="1">
    <location>
        <begin position="1"/>
        <end position="20"/>
    </location>
</feature>
<dbReference type="Proteomes" id="UP000426027">
    <property type="component" value="Chromosome"/>
</dbReference>
<evidence type="ECO:0000256" key="1">
    <source>
        <dbReference type="SAM" id="SignalP"/>
    </source>
</evidence>
<dbReference type="InterPro" id="IPR032710">
    <property type="entry name" value="NTF2-like_dom_sf"/>
</dbReference>
<gene>
    <name evidence="2" type="ORF">GLV81_08995</name>
</gene>
<keyword evidence="3" id="KW-1185">Reference proteome</keyword>
<dbReference type="SUPFAM" id="SSF54427">
    <property type="entry name" value="NTF2-like"/>
    <property type="match status" value="1"/>
</dbReference>
<dbReference type="InterPro" id="IPR039437">
    <property type="entry name" value="FrzH/put_lumazine-bd"/>
</dbReference>
<sequence length="156" mass="17283">MKQWKLAIAAVLIFSSTWNAGFAQTTAEEKAVAAVINKMFDAMRQADSVGIIQAFAANAHMETIAKTKQQTDTVRGNTVAQFASSITKQKAGALDERITIGAIHIDGNMATAWTPYQFYFNGQFSHCGVNSFQLVKLNGEWKIQYIIDTRRKDNCL</sequence>
<organism evidence="2 3">
    <name type="scientific">Phnomibacter ginsenosidimutans</name>
    <dbReference type="NCBI Taxonomy" id="2676868"/>
    <lineage>
        <taxon>Bacteria</taxon>
        <taxon>Pseudomonadati</taxon>
        <taxon>Bacteroidota</taxon>
        <taxon>Chitinophagia</taxon>
        <taxon>Chitinophagales</taxon>
        <taxon>Chitinophagaceae</taxon>
        <taxon>Phnomibacter</taxon>
    </lineage>
</organism>
<feature type="chain" id="PRO_5026301431" description="Nuclear transport factor 2 family protein" evidence="1">
    <location>
        <begin position="21"/>
        <end position="156"/>
    </location>
</feature>
<keyword evidence="1" id="KW-0732">Signal</keyword>
<evidence type="ECO:0000313" key="2">
    <source>
        <dbReference type="EMBL" id="QGW28212.1"/>
    </source>
</evidence>
<evidence type="ECO:0008006" key="4">
    <source>
        <dbReference type="Google" id="ProtNLM"/>
    </source>
</evidence>
<accession>A0A6I6GMQ2</accession>
<dbReference type="AlphaFoldDB" id="A0A6I6GMQ2"/>
<proteinExistence type="predicted"/>
<dbReference type="KEGG" id="fls:GLV81_08995"/>